<name>A0AAV6V603_9ARAC</name>
<proteinExistence type="predicted"/>
<organism evidence="2 3">
    <name type="scientific">Oedothorax gibbosus</name>
    <dbReference type="NCBI Taxonomy" id="931172"/>
    <lineage>
        <taxon>Eukaryota</taxon>
        <taxon>Metazoa</taxon>
        <taxon>Ecdysozoa</taxon>
        <taxon>Arthropoda</taxon>
        <taxon>Chelicerata</taxon>
        <taxon>Arachnida</taxon>
        <taxon>Araneae</taxon>
        <taxon>Araneomorphae</taxon>
        <taxon>Entelegynae</taxon>
        <taxon>Araneoidea</taxon>
        <taxon>Linyphiidae</taxon>
        <taxon>Erigoninae</taxon>
        <taxon>Oedothorax</taxon>
    </lineage>
</organism>
<protein>
    <submittedName>
        <fullName evidence="2">Uncharacterized protein</fullName>
    </submittedName>
</protein>
<keyword evidence="1" id="KW-0812">Transmembrane</keyword>
<evidence type="ECO:0000313" key="3">
    <source>
        <dbReference type="Proteomes" id="UP000827092"/>
    </source>
</evidence>
<dbReference type="AlphaFoldDB" id="A0AAV6V603"/>
<dbReference type="Proteomes" id="UP000827092">
    <property type="component" value="Unassembled WGS sequence"/>
</dbReference>
<dbReference type="EMBL" id="JAFNEN010000146">
    <property type="protein sequence ID" value="KAG8192057.1"/>
    <property type="molecule type" value="Genomic_DNA"/>
</dbReference>
<comment type="caution">
    <text evidence="2">The sequence shown here is derived from an EMBL/GenBank/DDBJ whole genome shotgun (WGS) entry which is preliminary data.</text>
</comment>
<keyword evidence="1" id="KW-0472">Membrane</keyword>
<keyword evidence="3" id="KW-1185">Reference proteome</keyword>
<evidence type="ECO:0000256" key="1">
    <source>
        <dbReference type="SAM" id="Phobius"/>
    </source>
</evidence>
<reference evidence="2 3" key="1">
    <citation type="journal article" date="2022" name="Nat. Ecol. Evol.">
        <title>A masculinizing supergene underlies an exaggerated male reproductive morph in a spider.</title>
        <authorList>
            <person name="Hendrickx F."/>
            <person name="De Corte Z."/>
            <person name="Sonet G."/>
            <person name="Van Belleghem S.M."/>
            <person name="Kostlbacher S."/>
            <person name="Vangestel C."/>
        </authorList>
    </citation>
    <scope>NUCLEOTIDE SEQUENCE [LARGE SCALE GENOMIC DNA]</scope>
    <source>
        <strain evidence="2">W744_W776</strain>
    </source>
</reference>
<keyword evidence="1" id="KW-1133">Transmembrane helix</keyword>
<gene>
    <name evidence="2" type="ORF">JTE90_025321</name>
</gene>
<feature type="transmembrane region" description="Helical" evidence="1">
    <location>
        <begin position="25"/>
        <end position="49"/>
    </location>
</feature>
<sequence>MCTSTKYKFHVWDGHSTYTSKSEMLMLSLFLVLPFGYFSLTNAVSAAYWNFYTVFMERSELPGQYGEGATSRINEGVNIGAGPSSEFWDILPVREPITLIGTLTQFFMERPKIPGQYGEGATNRINEGRNIGAGPSSEFWDILPVREPITLDSAVRIIEKSRKDNRKYSAQEIEYYAMIDPDRLPPQARGATLGSSLELVQRLFQMLIDRAVADLVQTDLIRFVIMSNELDKPISTHLRLVRDMNVEAIMACVLKVLQSKDTITLDEGFTVNIITVKRPRGAGRNRPVVNLAIDRLKKGSVITIREDAIGLCCAMAILLGKAIHENDKDLFTLKRKDCQLLMRRAIKLHTDTGVEEGPCGYEQIGVFRTLLGYPGHSYK</sequence>
<accession>A0AAV6V603</accession>
<evidence type="ECO:0000313" key="2">
    <source>
        <dbReference type="EMBL" id="KAG8192057.1"/>
    </source>
</evidence>